<feature type="region of interest" description="Disordered" evidence="1">
    <location>
        <begin position="1"/>
        <end position="24"/>
    </location>
</feature>
<name>A0AAV1XEK4_LUPLU</name>
<sequence length="111" mass="12982">MCKYRLVGKENSTEDDGSGSGYNSWRVEQVKPSFSSEGFEDREVMHCSNDQNDKSMSEKSEERGQLQHRVLRMDEYEEIPNLVSLEKWYNVDPSGILNHPWSSSQWLAFWT</sequence>
<dbReference type="Proteomes" id="UP001497480">
    <property type="component" value="Unassembled WGS sequence"/>
</dbReference>
<proteinExistence type="predicted"/>
<dbReference type="EMBL" id="CAXHTB010000014">
    <property type="protein sequence ID" value="CAL0319547.1"/>
    <property type="molecule type" value="Genomic_DNA"/>
</dbReference>
<comment type="caution">
    <text evidence="2">The sequence shown here is derived from an EMBL/GenBank/DDBJ whole genome shotgun (WGS) entry which is preliminary data.</text>
</comment>
<evidence type="ECO:0000256" key="1">
    <source>
        <dbReference type="SAM" id="MobiDB-lite"/>
    </source>
</evidence>
<dbReference type="AlphaFoldDB" id="A0AAV1XEK4"/>
<protein>
    <submittedName>
        <fullName evidence="2">Uncharacterized protein</fullName>
    </submittedName>
</protein>
<evidence type="ECO:0000313" key="3">
    <source>
        <dbReference type="Proteomes" id="UP001497480"/>
    </source>
</evidence>
<evidence type="ECO:0000313" key="2">
    <source>
        <dbReference type="EMBL" id="CAL0319547.1"/>
    </source>
</evidence>
<organism evidence="2 3">
    <name type="scientific">Lupinus luteus</name>
    <name type="common">European yellow lupine</name>
    <dbReference type="NCBI Taxonomy" id="3873"/>
    <lineage>
        <taxon>Eukaryota</taxon>
        <taxon>Viridiplantae</taxon>
        <taxon>Streptophyta</taxon>
        <taxon>Embryophyta</taxon>
        <taxon>Tracheophyta</taxon>
        <taxon>Spermatophyta</taxon>
        <taxon>Magnoliopsida</taxon>
        <taxon>eudicotyledons</taxon>
        <taxon>Gunneridae</taxon>
        <taxon>Pentapetalae</taxon>
        <taxon>rosids</taxon>
        <taxon>fabids</taxon>
        <taxon>Fabales</taxon>
        <taxon>Fabaceae</taxon>
        <taxon>Papilionoideae</taxon>
        <taxon>50 kb inversion clade</taxon>
        <taxon>genistoids sensu lato</taxon>
        <taxon>core genistoids</taxon>
        <taxon>Genisteae</taxon>
        <taxon>Lupinus</taxon>
    </lineage>
</organism>
<accession>A0AAV1XEK4</accession>
<keyword evidence="3" id="KW-1185">Reference proteome</keyword>
<gene>
    <name evidence="2" type="ORF">LLUT_LOCUS20607</name>
</gene>
<reference evidence="2 3" key="1">
    <citation type="submission" date="2024-03" db="EMBL/GenBank/DDBJ databases">
        <authorList>
            <person name="Martinez-Hernandez J."/>
        </authorList>
    </citation>
    <scope>NUCLEOTIDE SEQUENCE [LARGE SCALE GENOMIC DNA]</scope>
</reference>